<protein>
    <recommendedName>
        <fullName evidence="4">Lipopolysaccharide assembly protein A domain-containing protein</fullName>
    </recommendedName>
</protein>
<accession>A0ABW3SMF4</accession>
<feature type="transmembrane region" description="Helical" evidence="1">
    <location>
        <begin position="7"/>
        <end position="27"/>
    </location>
</feature>
<comment type="caution">
    <text evidence="2">The sequence shown here is derived from an EMBL/GenBank/DDBJ whole genome shotgun (WGS) entry which is preliminary data.</text>
</comment>
<keyword evidence="1" id="KW-0472">Membrane</keyword>
<feature type="transmembrane region" description="Helical" evidence="1">
    <location>
        <begin position="47"/>
        <end position="67"/>
    </location>
</feature>
<evidence type="ECO:0008006" key="4">
    <source>
        <dbReference type="Google" id="ProtNLM"/>
    </source>
</evidence>
<evidence type="ECO:0000256" key="1">
    <source>
        <dbReference type="SAM" id="Phobius"/>
    </source>
</evidence>
<reference evidence="3" key="1">
    <citation type="journal article" date="2019" name="Int. J. Syst. Evol. Microbiol.">
        <title>The Global Catalogue of Microorganisms (GCM) 10K type strain sequencing project: providing services to taxonomists for standard genome sequencing and annotation.</title>
        <authorList>
            <consortium name="The Broad Institute Genomics Platform"/>
            <consortium name="The Broad Institute Genome Sequencing Center for Infectious Disease"/>
            <person name="Wu L."/>
            <person name="Ma J."/>
        </authorList>
    </citation>
    <scope>NUCLEOTIDE SEQUENCE [LARGE SCALE GENOMIC DNA]</scope>
    <source>
        <strain evidence="3">JCM 31319</strain>
    </source>
</reference>
<evidence type="ECO:0000313" key="3">
    <source>
        <dbReference type="Proteomes" id="UP001597094"/>
    </source>
</evidence>
<dbReference type="Proteomes" id="UP001597094">
    <property type="component" value="Unassembled WGS sequence"/>
</dbReference>
<name>A0ABW3SMF4_9BACT</name>
<evidence type="ECO:0000313" key="2">
    <source>
        <dbReference type="EMBL" id="MFD1186058.1"/>
    </source>
</evidence>
<keyword evidence="1" id="KW-1133">Transmembrane helix</keyword>
<dbReference type="EMBL" id="JBHTLD010000049">
    <property type="protein sequence ID" value="MFD1186058.1"/>
    <property type="molecule type" value="Genomic_DNA"/>
</dbReference>
<organism evidence="2 3">
    <name type="scientific">Pontibacter rugosus</name>
    <dbReference type="NCBI Taxonomy" id="1745966"/>
    <lineage>
        <taxon>Bacteria</taxon>
        <taxon>Pseudomonadati</taxon>
        <taxon>Bacteroidota</taxon>
        <taxon>Cytophagia</taxon>
        <taxon>Cytophagales</taxon>
        <taxon>Hymenobacteraceae</taxon>
        <taxon>Pontibacter</taxon>
    </lineage>
</organism>
<gene>
    <name evidence="2" type="ORF">ACFQ2O_07570</name>
</gene>
<proteinExistence type="predicted"/>
<keyword evidence="1" id="KW-0812">Transmembrane</keyword>
<sequence length="112" mass="12530">MKTLQGLLDVIVFAYIIFTVLLLAGIIDANSFLNISSDDKALTLYQLLIAAGGVIMLARVLVSNLYIANLKHDRHRAELKINGLKAELYEKRQAFRSNIQAEKALQQEEVSQ</sequence>
<dbReference type="RefSeq" id="WP_377525051.1">
    <property type="nucleotide sequence ID" value="NZ_JBHTLD010000049.1"/>
</dbReference>
<keyword evidence="3" id="KW-1185">Reference proteome</keyword>